<evidence type="ECO:0000313" key="3">
    <source>
        <dbReference type="EMBL" id="KAK6498611.1"/>
    </source>
</evidence>
<keyword evidence="2" id="KW-0812">Transmembrane</keyword>
<dbReference type="Proteomes" id="UP001370758">
    <property type="component" value="Unassembled WGS sequence"/>
</dbReference>
<proteinExistence type="predicted"/>
<keyword evidence="2" id="KW-1133">Transmembrane helix</keyword>
<feature type="compositionally biased region" description="Basic residues" evidence="1">
    <location>
        <begin position="1"/>
        <end position="29"/>
    </location>
</feature>
<evidence type="ECO:0000313" key="4">
    <source>
        <dbReference type="Proteomes" id="UP001370758"/>
    </source>
</evidence>
<feature type="region of interest" description="Disordered" evidence="1">
    <location>
        <begin position="1"/>
        <end position="33"/>
    </location>
</feature>
<feature type="transmembrane region" description="Helical" evidence="2">
    <location>
        <begin position="70"/>
        <end position="90"/>
    </location>
</feature>
<evidence type="ECO:0000256" key="1">
    <source>
        <dbReference type="SAM" id="MobiDB-lite"/>
    </source>
</evidence>
<protein>
    <submittedName>
        <fullName evidence="3">Uncharacterized protein</fullName>
    </submittedName>
</protein>
<gene>
    <name evidence="3" type="ORF">TWF481_011192</name>
</gene>
<dbReference type="AlphaFoldDB" id="A0AAV9VXK8"/>
<name>A0AAV9VXK8_9PEZI</name>
<accession>A0AAV9VXK8</accession>
<keyword evidence="2" id="KW-0472">Membrane</keyword>
<organism evidence="3 4">
    <name type="scientific">Arthrobotrys musiformis</name>
    <dbReference type="NCBI Taxonomy" id="47236"/>
    <lineage>
        <taxon>Eukaryota</taxon>
        <taxon>Fungi</taxon>
        <taxon>Dikarya</taxon>
        <taxon>Ascomycota</taxon>
        <taxon>Pezizomycotina</taxon>
        <taxon>Orbiliomycetes</taxon>
        <taxon>Orbiliales</taxon>
        <taxon>Orbiliaceae</taxon>
        <taxon>Arthrobotrys</taxon>
    </lineage>
</organism>
<evidence type="ECO:0000256" key="2">
    <source>
        <dbReference type="SAM" id="Phobius"/>
    </source>
</evidence>
<reference evidence="3 4" key="1">
    <citation type="submission" date="2023-08" db="EMBL/GenBank/DDBJ databases">
        <authorList>
            <person name="Palmer J.M."/>
        </authorList>
    </citation>
    <scope>NUCLEOTIDE SEQUENCE [LARGE SCALE GENOMIC DNA]</scope>
    <source>
        <strain evidence="3 4">TWF481</strain>
    </source>
</reference>
<dbReference type="EMBL" id="JAVHJL010000008">
    <property type="protein sequence ID" value="KAK6498611.1"/>
    <property type="molecule type" value="Genomic_DNA"/>
</dbReference>
<keyword evidence="4" id="KW-1185">Reference proteome</keyword>
<sequence>MMIRERKRKRKRKRKMKRKGKKKRRRRERRMSNERVLEWSAVAAFGEISLGTFGQRSITDYSFGVSSLFSPSAFFSAAVYKIIIIIMIISKERLYDTEEKIIENTRSVWI</sequence>
<comment type="caution">
    <text evidence="3">The sequence shown here is derived from an EMBL/GenBank/DDBJ whole genome shotgun (WGS) entry which is preliminary data.</text>
</comment>